<comment type="caution">
    <text evidence="2">The sequence shown here is derived from an EMBL/GenBank/DDBJ whole genome shotgun (WGS) entry which is preliminary data.</text>
</comment>
<feature type="domain" description="Antitoxin SocA-like Panacea" evidence="1">
    <location>
        <begin position="27"/>
        <end position="122"/>
    </location>
</feature>
<evidence type="ECO:0000313" key="2">
    <source>
        <dbReference type="EMBL" id="GAI44828.1"/>
    </source>
</evidence>
<dbReference type="EMBL" id="BARV01026806">
    <property type="protein sequence ID" value="GAI44828.1"/>
    <property type="molecule type" value="Genomic_DNA"/>
</dbReference>
<dbReference type="AlphaFoldDB" id="X1NMJ1"/>
<evidence type="ECO:0000259" key="1">
    <source>
        <dbReference type="Pfam" id="PF13274"/>
    </source>
</evidence>
<gene>
    <name evidence="2" type="ORF">S06H3_43237</name>
</gene>
<organism evidence="2">
    <name type="scientific">marine sediment metagenome</name>
    <dbReference type="NCBI Taxonomy" id="412755"/>
    <lineage>
        <taxon>unclassified sequences</taxon>
        <taxon>metagenomes</taxon>
        <taxon>ecological metagenomes</taxon>
    </lineage>
</organism>
<dbReference type="InterPro" id="IPR025272">
    <property type="entry name" value="SocA_Panacea"/>
</dbReference>
<proteinExistence type="predicted"/>
<accession>X1NMJ1</accession>
<dbReference type="Pfam" id="PF13274">
    <property type="entry name" value="SocA_Panacea"/>
    <property type="match status" value="1"/>
</dbReference>
<name>X1NMJ1_9ZZZZ</name>
<protein>
    <recommendedName>
        <fullName evidence="1">Antitoxin SocA-like Panacea domain-containing protein</fullName>
    </recommendedName>
</protein>
<reference evidence="2" key="1">
    <citation type="journal article" date="2014" name="Front. Microbiol.">
        <title>High frequency of phylogenetically diverse reductive dehalogenase-homologous genes in deep subseafloor sedimentary metagenomes.</title>
        <authorList>
            <person name="Kawai M."/>
            <person name="Futagami T."/>
            <person name="Toyoda A."/>
            <person name="Takaki Y."/>
            <person name="Nishi S."/>
            <person name="Hori S."/>
            <person name="Arai W."/>
            <person name="Tsubouchi T."/>
            <person name="Morono Y."/>
            <person name="Uchiyama I."/>
            <person name="Ito T."/>
            <person name="Fujiyama A."/>
            <person name="Inagaki F."/>
            <person name="Takami H."/>
        </authorList>
    </citation>
    <scope>NUCLEOTIDE SEQUENCE</scope>
    <source>
        <strain evidence="2">Expedition CK06-06</strain>
    </source>
</reference>
<sequence length="151" mass="18125">MRAIDVAKYFLYKANLEGDLITNLKMQKLLYYAQAWYLVNFGKTLFDDKILAWDLGPVVKSVYDEYREFRHTPIIYEDETGEILKKFTNKEDISFLNEFYDQFISFSAHDLVDMSHNEKPWKKVNKTFSQIIDPGNMKIYYTELYKKNNRK</sequence>